<evidence type="ECO:0000313" key="6">
    <source>
        <dbReference type="EMBL" id="PRY21603.1"/>
    </source>
</evidence>
<evidence type="ECO:0000256" key="5">
    <source>
        <dbReference type="HAMAP-Rule" id="MF_01609"/>
    </source>
</evidence>
<name>A0A2T0RKA1_9ACTN</name>
<dbReference type="InterPro" id="IPR014746">
    <property type="entry name" value="Gln_synth/guanido_kin_cat_dom"/>
</dbReference>
<keyword evidence="1 5" id="KW-0436">Ligase</keyword>
<dbReference type="OrthoDB" id="9803842at2"/>
<protein>
    <recommendedName>
        <fullName evidence="5">Putative glutamate--cysteine ligase 2</fullName>
        <ecNumber evidence="5">6.3.2.2</ecNumber>
    </recommendedName>
    <alternativeName>
        <fullName evidence="5">Gamma-glutamylcysteine synthetase 2</fullName>
        <shortName evidence="5">GCS 2</shortName>
        <shortName evidence="5">Gamma-GCS 2</shortName>
    </alternativeName>
</protein>
<dbReference type="Proteomes" id="UP000239209">
    <property type="component" value="Unassembled WGS sequence"/>
</dbReference>
<dbReference type="Pfam" id="PF04107">
    <property type="entry name" value="GCS2"/>
    <property type="match status" value="1"/>
</dbReference>
<dbReference type="InterPro" id="IPR006336">
    <property type="entry name" value="GCS2"/>
</dbReference>
<evidence type="ECO:0000256" key="4">
    <source>
        <dbReference type="ARBA" id="ARBA00048819"/>
    </source>
</evidence>
<organism evidence="6 7">
    <name type="scientific">Pseudosporangium ferrugineum</name>
    <dbReference type="NCBI Taxonomy" id="439699"/>
    <lineage>
        <taxon>Bacteria</taxon>
        <taxon>Bacillati</taxon>
        <taxon>Actinomycetota</taxon>
        <taxon>Actinomycetes</taxon>
        <taxon>Micromonosporales</taxon>
        <taxon>Micromonosporaceae</taxon>
        <taxon>Pseudosporangium</taxon>
    </lineage>
</organism>
<dbReference type="NCBIfam" id="TIGR02050">
    <property type="entry name" value="gshA_cyan_rel"/>
    <property type="match status" value="1"/>
</dbReference>
<evidence type="ECO:0000256" key="2">
    <source>
        <dbReference type="ARBA" id="ARBA00022741"/>
    </source>
</evidence>
<comment type="function">
    <text evidence="5">ATP-dependent carboxylate-amine ligase which exhibits weak glutamate--cysteine ligase activity.</text>
</comment>
<dbReference type="GO" id="GO:0005524">
    <property type="term" value="F:ATP binding"/>
    <property type="evidence" value="ECO:0007669"/>
    <property type="project" value="UniProtKB-KW"/>
</dbReference>
<dbReference type="PANTHER" id="PTHR36510:SF1">
    <property type="entry name" value="GLUTAMATE--CYSTEINE LIGASE 2-RELATED"/>
    <property type="match status" value="1"/>
</dbReference>
<comment type="catalytic activity">
    <reaction evidence="4 5">
        <text>L-cysteine + L-glutamate + ATP = gamma-L-glutamyl-L-cysteine + ADP + phosphate + H(+)</text>
        <dbReference type="Rhea" id="RHEA:13285"/>
        <dbReference type="ChEBI" id="CHEBI:15378"/>
        <dbReference type="ChEBI" id="CHEBI:29985"/>
        <dbReference type="ChEBI" id="CHEBI:30616"/>
        <dbReference type="ChEBI" id="CHEBI:35235"/>
        <dbReference type="ChEBI" id="CHEBI:43474"/>
        <dbReference type="ChEBI" id="CHEBI:58173"/>
        <dbReference type="ChEBI" id="CHEBI:456216"/>
        <dbReference type="EC" id="6.3.2.2"/>
    </reaction>
</comment>
<evidence type="ECO:0000256" key="1">
    <source>
        <dbReference type="ARBA" id="ARBA00022598"/>
    </source>
</evidence>
<evidence type="ECO:0000313" key="7">
    <source>
        <dbReference type="Proteomes" id="UP000239209"/>
    </source>
</evidence>
<gene>
    <name evidence="6" type="ORF">CLV70_11924</name>
</gene>
<dbReference type="EC" id="6.3.2.2" evidence="5"/>
<dbReference type="PANTHER" id="PTHR36510">
    <property type="entry name" value="GLUTAMATE--CYSTEINE LIGASE 2-RELATED"/>
    <property type="match status" value="1"/>
</dbReference>
<keyword evidence="7" id="KW-1185">Reference proteome</keyword>
<dbReference type="GO" id="GO:0004357">
    <property type="term" value="F:glutamate-cysteine ligase activity"/>
    <property type="evidence" value="ECO:0007669"/>
    <property type="project" value="UniProtKB-EC"/>
</dbReference>
<dbReference type="GO" id="GO:0042398">
    <property type="term" value="P:modified amino acid biosynthetic process"/>
    <property type="evidence" value="ECO:0007669"/>
    <property type="project" value="InterPro"/>
</dbReference>
<dbReference type="InterPro" id="IPR050141">
    <property type="entry name" value="GCL_type2/YbdK_subfam"/>
</dbReference>
<dbReference type="AlphaFoldDB" id="A0A2T0RKA1"/>
<keyword evidence="2 5" id="KW-0547">Nucleotide-binding</keyword>
<evidence type="ECO:0000256" key="3">
    <source>
        <dbReference type="ARBA" id="ARBA00022840"/>
    </source>
</evidence>
<sequence length="494" mass="52797">MTAVPTIGVEEEYLLLDPATGGPVPAAPRVLRRTEHLSWPRAELMQYQIEAATGVCAGLDEVRDQLWRMRGRLSEAAAGEGCRLVASGISPYAGPGLESVTALPRYQELARRYPAMTACAGTCACHVHVAVPSRDAAVRALARLRPWLACLLAVAANSPITAGRPAGWQSRRYAMVSRWPTGRAPGLWRDSAEYDAAVRDLIGRAEALDEGSVYFLARLSPRYPTVEVRVADICPDVDTAVLLAGLVRGLVMTALDELPEPGGSSFVDRGLVAAARGGLAGTGVDPRSGLAVPQRCLLDRLRAHVDRALRDAGDAETVDRGLALLAERGTGADRQLRYWRADPRPAGFIRALARTTLTAPDAGQGAHLAALAVQLQTLHDLGVAFGVPGELVAAQARELAAVRDALRRYGRAVPAGPGRFADAGDQRRFDHLLRQGATDRSAALDVLHQTLAGILAVVDAALPRPDAAGVREMYLDLYAATLRQSRRLLSTLDR</sequence>
<comment type="similarity">
    <text evidence="5">Belongs to the glutamate--cysteine ligase type 2 family. YbdK subfamily.</text>
</comment>
<keyword evidence="3 5" id="KW-0067">ATP-binding</keyword>
<proteinExistence type="inferred from homology"/>
<dbReference type="HAMAP" id="MF_01609">
    <property type="entry name" value="Glu_cys_ligase_2"/>
    <property type="match status" value="1"/>
</dbReference>
<dbReference type="EMBL" id="PVZG01000019">
    <property type="protein sequence ID" value="PRY21603.1"/>
    <property type="molecule type" value="Genomic_DNA"/>
</dbReference>
<dbReference type="Gene3D" id="3.30.590.20">
    <property type="match status" value="1"/>
</dbReference>
<dbReference type="RefSeq" id="WP_106130143.1">
    <property type="nucleotide sequence ID" value="NZ_PVZG01000019.1"/>
</dbReference>
<dbReference type="InterPro" id="IPR011793">
    <property type="entry name" value="YbdK"/>
</dbReference>
<comment type="caution">
    <text evidence="6">The sequence shown here is derived from an EMBL/GenBank/DDBJ whole genome shotgun (WGS) entry which is preliminary data.</text>
</comment>
<accession>A0A2T0RKA1</accession>
<dbReference type="SUPFAM" id="SSF55931">
    <property type="entry name" value="Glutamine synthetase/guanido kinase"/>
    <property type="match status" value="1"/>
</dbReference>
<reference evidence="6 7" key="1">
    <citation type="submission" date="2018-03" db="EMBL/GenBank/DDBJ databases">
        <title>Genomic Encyclopedia of Archaeal and Bacterial Type Strains, Phase II (KMG-II): from individual species to whole genera.</title>
        <authorList>
            <person name="Goeker M."/>
        </authorList>
    </citation>
    <scope>NUCLEOTIDE SEQUENCE [LARGE SCALE GENOMIC DNA]</scope>
    <source>
        <strain evidence="6 7">DSM 45348</strain>
    </source>
</reference>